<dbReference type="EMBL" id="FOQG01000003">
    <property type="protein sequence ID" value="SFH93326.1"/>
    <property type="molecule type" value="Genomic_DNA"/>
</dbReference>
<evidence type="ECO:0000256" key="3">
    <source>
        <dbReference type="ARBA" id="ARBA00022475"/>
    </source>
</evidence>
<comment type="similarity">
    <text evidence="2">Belongs to the UPF0324 family.</text>
</comment>
<keyword evidence="3" id="KW-1003">Cell membrane</keyword>
<dbReference type="InterPro" id="IPR018383">
    <property type="entry name" value="UPF0324_pro"/>
</dbReference>
<dbReference type="Proteomes" id="UP000198649">
    <property type="component" value="Unassembled WGS sequence"/>
</dbReference>
<sequence>MVPVEGYCSRSGTTRLDAMATLPRSLPGLGLAAAGAAVSLGVHAVVPVLSPTLVAIVLGLVAATAGATAAPVLGPGLQVASRRLLRVGVALLGLQLVLSDVVGLGWPVLLVVVGVVGVGILGSLAFARVLGVPAETALLVAAGFSICGAAAVGALQGVRRSRDETVAVVVSLVVVFGSLAMFLVPLLGSWLGIGAEATGAWAGASVHEVGQVVVAGGLVGGGALQVAVVVKLGRVLLLAPVLAVVSWHERRSASSVAGMRPPLVPLFVLAFVGLVVLRSTLPVPELVLASAGAVQSAALAAAMFALGCSLRPATLRRTAAPVVVLAAGATVLVLALGLPAAYVTHR</sequence>
<dbReference type="PANTHER" id="PTHR30106:SF2">
    <property type="entry name" value="UPF0324 INNER MEMBRANE PROTEIN YEIH"/>
    <property type="match status" value="1"/>
</dbReference>
<keyword evidence="4 7" id="KW-0812">Transmembrane</keyword>
<comment type="subcellular location">
    <subcellularLocation>
        <location evidence="1">Cell membrane</location>
        <topology evidence="1">Multi-pass membrane protein</topology>
    </subcellularLocation>
</comment>
<protein>
    <submittedName>
        <fullName evidence="8">Conserved hypothetical integral membrane protein</fullName>
    </submittedName>
</protein>
<organism evidence="8 9">
    <name type="scientific">Nocardioides psychrotolerans</name>
    <dbReference type="NCBI Taxonomy" id="1005945"/>
    <lineage>
        <taxon>Bacteria</taxon>
        <taxon>Bacillati</taxon>
        <taxon>Actinomycetota</taxon>
        <taxon>Actinomycetes</taxon>
        <taxon>Propionibacteriales</taxon>
        <taxon>Nocardioidaceae</taxon>
        <taxon>Nocardioides</taxon>
    </lineage>
</organism>
<proteinExistence type="inferred from homology"/>
<feature type="transmembrane region" description="Helical" evidence="7">
    <location>
        <begin position="287"/>
        <end position="310"/>
    </location>
</feature>
<feature type="transmembrane region" description="Helical" evidence="7">
    <location>
        <begin position="322"/>
        <end position="343"/>
    </location>
</feature>
<evidence type="ECO:0000256" key="2">
    <source>
        <dbReference type="ARBA" id="ARBA00007977"/>
    </source>
</evidence>
<gene>
    <name evidence="8" type="ORF">SAMN05216561_103196</name>
</gene>
<keyword evidence="9" id="KW-1185">Reference proteome</keyword>
<reference evidence="8 9" key="1">
    <citation type="submission" date="2016-10" db="EMBL/GenBank/DDBJ databases">
        <authorList>
            <person name="de Groot N.N."/>
        </authorList>
    </citation>
    <scope>NUCLEOTIDE SEQUENCE [LARGE SCALE GENOMIC DNA]</scope>
    <source>
        <strain evidence="8 9">CGMCC 1.11156</strain>
    </source>
</reference>
<evidence type="ECO:0000256" key="6">
    <source>
        <dbReference type="ARBA" id="ARBA00023136"/>
    </source>
</evidence>
<dbReference type="PRINTS" id="PR00173">
    <property type="entry name" value="EDTRNSPORT"/>
</dbReference>
<feature type="transmembrane region" description="Helical" evidence="7">
    <location>
        <begin position="53"/>
        <end position="72"/>
    </location>
</feature>
<feature type="transmembrane region" description="Helical" evidence="7">
    <location>
        <begin position="167"/>
        <end position="193"/>
    </location>
</feature>
<evidence type="ECO:0000256" key="5">
    <source>
        <dbReference type="ARBA" id="ARBA00022989"/>
    </source>
</evidence>
<evidence type="ECO:0000256" key="4">
    <source>
        <dbReference type="ARBA" id="ARBA00022692"/>
    </source>
</evidence>
<dbReference type="GO" id="GO:0005886">
    <property type="term" value="C:plasma membrane"/>
    <property type="evidence" value="ECO:0007669"/>
    <property type="project" value="UniProtKB-SubCell"/>
</dbReference>
<feature type="transmembrane region" description="Helical" evidence="7">
    <location>
        <begin position="109"/>
        <end position="130"/>
    </location>
</feature>
<evidence type="ECO:0000256" key="1">
    <source>
        <dbReference type="ARBA" id="ARBA00004651"/>
    </source>
</evidence>
<evidence type="ECO:0000313" key="8">
    <source>
        <dbReference type="EMBL" id="SFH93326.1"/>
    </source>
</evidence>
<evidence type="ECO:0000256" key="7">
    <source>
        <dbReference type="SAM" id="Phobius"/>
    </source>
</evidence>
<keyword evidence="5 7" id="KW-1133">Transmembrane helix</keyword>
<dbReference type="Pfam" id="PF03601">
    <property type="entry name" value="Cons_hypoth698"/>
    <property type="match status" value="1"/>
</dbReference>
<feature type="transmembrane region" description="Helical" evidence="7">
    <location>
        <begin position="213"/>
        <end position="242"/>
    </location>
</feature>
<evidence type="ECO:0000313" key="9">
    <source>
        <dbReference type="Proteomes" id="UP000198649"/>
    </source>
</evidence>
<name>A0A1I3E2W9_9ACTN</name>
<dbReference type="PANTHER" id="PTHR30106">
    <property type="entry name" value="INNER MEMBRANE PROTEIN YEIH-RELATED"/>
    <property type="match status" value="1"/>
</dbReference>
<feature type="transmembrane region" description="Helical" evidence="7">
    <location>
        <begin position="136"/>
        <end position="155"/>
    </location>
</feature>
<keyword evidence="6 7" id="KW-0472">Membrane</keyword>
<feature type="transmembrane region" description="Helical" evidence="7">
    <location>
        <begin position="263"/>
        <end position="281"/>
    </location>
</feature>
<dbReference type="OrthoDB" id="9766798at2"/>
<dbReference type="AlphaFoldDB" id="A0A1I3E2W9"/>
<feature type="transmembrane region" description="Helical" evidence="7">
    <location>
        <begin position="26"/>
        <end position="46"/>
    </location>
</feature>
<accession>A0A1I3E2W9</accession>
<dbReference type="STRING" id="1005945.SAMN05216561_103196"/>